<evidence type="ECO:0000256" key="2">
    <source>
        <dbReference type="ARBA" id="ARBA00022801"/>
    </source>
</evidence>
<accession>A0A518ASD0</accession>
<dbReference type="GO" id="GO:0016787">
    <property type="term" value="F:hydrolase activity"/>
    <property type="evidence" value="ECO:0007669"/>
    <property type="project" value="UniProtKB-KW"/>
</dbReference>
<dbReference type="OrthoDB" id="8617387at2"/>
<dbReference type="AlphaFoldDB" id="A0A518ASD0"/>
<name>A0A518ASD0_9BACT</name>
<dbReference type="InterPro" id="IPR052193">
    <property type="entry name" value="Peptidase_C59"/>
</dbReference>
<dbReference type="EMBL" id="CP036278">
    <property type="protein sequence ID" value="QDU57624.1"/>
    <property type="molecule type" value="Genomic_DNA"/>
</dbReference>
<evidence type="ECO:0000259" key="4">
    <source>
        <dbReference type="Pfam" id="PF02275"/>
    </source>
</evidence>
<evidence type="ECO:0000313" key="6">
    <source>
        <dbReference type="Proteomes" id="UP000315750"/>
    </source>
</evidence>
<dbReference type="InterPro" id="IPR029055">
    <property type="entry name" value="Ntn_hydrolases_N"/>
</dbReference>
<reference evidence="5 6" key="1">
    <citation type="submission" date="2019-02" db="EMBL/GenBank/DDBJ databases">
        <title>Deep-cultivation of Planctomycetes and their phenomic and genomic characterization uncovers novel biology.</title>
        <authorList>
            <person name="Wiegand S."/>
            <person name="Jogler M."/>
            <person name="Boedeker C."/>
            <person name="Pinto D."/>
            <person name="Vollmers J."/>
            <person name="Rivas-Marin E."/>
            <person name="Kohn T."/>
            <person name="Peeters S.H."/>
            <person name="Heuer A."/>
            <person name="Rast P."/>
            <person name="Oberbeckmann S."/>
            <person name="Bunk B."/>
            <person name="Jeske O."/>
            <person name="Meyerdierks A."/>
            <person name="Storesund J.E."/>
            <person name="Kallscheuer N."/>
            <person name="Luecker S."/>
            <person name="Lage O.M."/>
            <person name="Pohl T."/>
            <person name="Merkel B.J."/>
            <person name="Hornburger P."/>
            <person name="Mueller R.-W."/>
            <person name="Bruemmer F."/>
            <person name="Labrenz M."/>
            <person name="Spormann A.M."/>
            <person name="Op den Camp H."/>
            <person name="Overmann J."/>
            <person name="Amann R."/>
            <person name="Jetten M.S.M."/>
            <person name="Mascher T."/>
            <person name="Medema M.H."/>
            <person name="Devos D.P."/>
            <person name="Kaster A.-K."/>
            <person name="Ovreas L."/>
            <person name="Rohde M."/>
            <person name="Galperin M.Y."/>
            <person name="Jogler C."/>
        </authorList>
    </citation>
    <scope>NUCLEOTIDE SEQUENCE [LARGE SCALE GENOMIC DNA]</scope>
    <source>
        <strain evidence="5 6">Pan181</strain>
    </source>
</reference>
<keyword evidence="6" id="KW-1185">Reference proteome</keyword>
<feature type="signal peptide" evidence="3">
    <location>
        <begin position="1"/>
        <end position="25"/>
    </location>
</feature>
<proteinExistence type="inferred from homology"/>
<dbReference type="Proteomes" id="UP000315750">
    <property type="component" value="Chromosome"/>
</dbReference>
<sequence length="367" mass="40801" precursor="true">MRSQLSRYIVTGVLMVLACCGHSFATACSSAQFMWGDTSVMIRSYDWRIGNALIIINKRDMAKRALSFDNPAEWTSKYGSVTINQYGRELPNDGMNEAGLAVTCLWLDESEYPASDERPSVSTAQWIQYQLDTASTVKEVLESDKHIRITPVGGAKVHYFVSDAEGNSAVIEFVKGKMVAHSGESLPNRLITNNLCSVSAEDLTQVRGFGGDRALSNDSASLSRYARLATLLKNLKPTSQPFTRVGFDMLDRVKQHGTQWQIVYDLSDKQIHFRTREHQQVRTVDLADCNFSPSTPTQVLDIDAKLKGNVIAEFKEYTREANRALIEFSVAKTPLLENIPRYLVNVAIAYPEFNCKPAEVPVAAGGE</sequence>
<protein>
    <submittedName>
        <fullName evidence="5">Linear amide C-N hydrolase, choloylglycine hydrolase family</fullName>
    </submittedName>
</protein>
<keyword evidence="2 5" id="KW-0378">Hydrolase</keyword>
<dbReference type="InterPro" id="IPR029132">
    <property type="entry name" value="CBAH/NAAA_C"/>
</dbReference>
<organism evidence="5 6">
    <name type="scientific">Aeoliella mucimassa</name>
    <dbReference type="NCBI Taxonomy" id="2527972"/>
    <lineage>
        <taxon>Bacteria</taxon>
        <taxon>Pseudomonadati</taxon>
        <taxon>Planctomycetota</taxon>
        <taxon>Planctomycetia</taxon>
        <taxon>Pirellulales</taxon>
        <taxon>Lacipirellulaceae</taxon>
        <taxon>Aeoliella</taxon>
    </lineage>
</organism>
<feature type="chain" id="PRO_5021960478" evidence="3">
    <location>
        <begin position="26"/>
        <end position="367"/>
    </location>
</feature>
<dbReference type="KEGG" id="amuc:Pan181_38430"/>
<feature type="domain" description="Choloylglycine hydrolase/NAAA C-terminal" evidence="4">
    <location>
        <begin position="39"/>
        <end position="183"/>
    </location>
</feature>
<dbReference type="PROSITE" id="PS51257">
    <property type="entry name" value="PROKAR_LIPOPROTEIN"/>
    <property type="match status" value="1"/>
</dbReference>
<dbReference type="Pfam" id="PF02275">
    <property type="entry name" value="CBAH"/>
    <property type="match status" value="1"/>
</dbReference>
<dbReference type="PANTHER" id="PTHR35527:SF2">
    <property type="entry name" value="HYDROLASE"/>
    <property type="match status" value="1"/>
</dbReference>
<gene>
    <name evidence="5" type="ORF">Pan181_38430</name>
</gene>
<evidence type="ECO:0000313" key="5">
    <source>
        <dbReference type="EMBL" id="QDU57624.1"/>
    </source>
</evidence>
<dbReference type="Gene3D" id="3.60.60.10">
    <property type="entry name" value="Penicillin V Acylase, Chain A"/>
    <property type="match status" value="1"/>
</dbReference>
<evidence type="ECO:0000256" key="3">
    <source>
        <dbReference type="SAM" id="SignalP"/>
    </source>
</evidence>
<evidence type="ECO:0000256" key="1">
    <source>
        <dbReference type="ARBA" id="ARBA00006625"/>
    </source>
</evidence>
<dbReference type="RefSeq" id="WP_145248900.1">
    <property type="nucleotide sequence ID" value="NZ_CP036278.1"/>
</dbReference>
<comment type="similarity">
    <text evidence="1">Belongs to the peptidase C59 family.</text>
</comment>
<dbReference type="PANTHER" id="PTHR35527">
    <property type="entry name" value="CHOLOYLGLYCINE HYDROLASE"/>
    <property type="match status" value="1"/>
</dbReference>
<dbReference type="SUPFAM" id="SSF56235">
    <property type="entry name" value="N-terminal nucleophile aminohydrolases (Ntn hydrolases)"/>
    <property type="match status" value="1"/>
</dbReference>
<keyword evidence="3" id="KW-0732">Signal</keyword>